<evidence type="ECO:0000256" key="5">
    <source>
        <dbReference type="ARBA" id="ARBA00023136"/>
    </source>
</evidence>
<evidence type="ECO:0000256" key="6">
    <source>
        <dbReference type="SAM" id="MobiDB-lite"/>
    </source>
</evidence>
<protein>
    <submittedName>
        <fullName evidence="9">KLTH0G14608p</fullName>
    </submittedName>
</protein>
<feature type="transmembrane region" description="Helical" evidence="7">
    <location>
        <begin position="765"/>
        <end position="793"/>
    </location>
</feature>
<comment type="subcellular location">
    <subcellularLocation>
        <location evidence="1">Vacuole membrane</location>
        <topology evidence="1">Multi-pass membrane protein</topology>
    </subcellularLocation>
</comment>
<dbReference type="RefSeq" id="XP_002555667.1">
    <property type="nucleotide sequence ID" value="XM_002555621.1"/>
</dbReference>
<dbReference type="GO" id="GO:0033254">
    <property type="term" value="C:vacuolar transporter chaperone complex"/>
    <property type="evidence" value="ECO:0007669"/>
    <property type="project" value="TreeGrafter"/>
</dbReference>
<keyword evidence="5 7" id="KW-0472">Membrane</keyword>
<dbReference type="GO" id="GO:0000329">
    <property type="term" value="C:fungal-type vacuole membrane"/>
    <property type="evidence" value="ECO:0007669"/>
    <property type="project" value="TreeGrafter"/>
</dbReference>
<keyword evidence="4 7" id="KW-1133">Transmembrane helix</keyword>
<organism evidence="9 10">
    <name type="scientific">Lachancea thermotolerans (strain ATCC 56472 / CBS 6340 / NRRL Y-8284)</name>
    <name type="common">Yeast</name>
    <name type="synonym">Kluyveromyces thermotolerans</name>
    <dbReference type="NCBI Taxonomy" id="559295"/>
    <lineage>
        <taxon>Eukaryota</taxon>
        <taxon>Fungi</taxon>
        <taxon>Dikarya</taxon>
        <taxon>Ascomycota</taxon>
        <taxon>Saccharomycotina</taxon>
        <taxon>Saccharomycetes</taxon>
        <taxon>Saccharomycetales</taxon>
        <taxon>Saccharomycetaceae</taxon>
        <taxon>Lachancea</taxon>
    </lineage>
</organism>
<dbReference type="STRING" id="559295.C5DN69"/>
<dbReference type="CDD" id="cd14474">
    <property type="entry name" value="SPX_YDR089W"/>
    <property type="match status" value="1"/>
</dbReference>
<sequence length="825" mass="92250">MKFGSQIHDRSVPEWRLNNIDYKHLKEVVKKATTLRPDKEPAASLEEDKELQGLYRAFQTQCRSVNAFTSLKIKETSTRLVSVESSILRLQQRADLPSQKRKRQLALIGSHLDHCNMELLRICRFLILQKIALRKLLKKFLKYYPYGKETAEQFVKRLKSSPELTEGEDGISFVKVDLDPYLLEVSLVVDVLQELEQGETGSSKGLVREGSSGETPGKFRGVDFSSKSIPTDTDLTFDSAFLGKATRLQSFLVSGEDVSQVKFLLLQMGFHVVDDDMLIASQKSVKNSSPANLNNLASSQGPRAVKSFHDLQVALNQHQNAASPKISDIKSSQNIDITLLDSDPMPIILANEAANQHPTMIVTGFKASKCIIMCHVGGLRNHIVSDNVPVGTLSNALPGKELEDTSSSEADTTALSSIRNACLEWIRSHDMKPVGPLISTKRTRFTKNIEKGESQTYLVCIDEDIALDRKHKVPYAFVEIRRLPSGPDTSQGKDQDEEVVTGLIEKLLETKSSTFPLRKDQTLWKLLYLAHSAQDIEAALIETVNPSLTHFSNEALFEAGSKELSDVTAAKRRKSGTISSHRKRDVLRKDKSSSPDPQPKPRIRYWNEFDDGDEAYDGYQSFGSNDEESQVRGSVDNGFIVFNKNFINTMYSFSERFKDFISFSGRSSERRPLLADSLRGPSLNSVTTSSTSYTGVSAERDYDRYLDFTKQQTDSDSLYETKHDLVITFFYLSSLLISCITSGISLGIVASIFRELNDDILLGPGPGLVTIIIVTLLVSLLLSCTSLLLLFSRFQMAPWWHYVGCFLIFLVVACTVCYGLIEIFL</sequence>
<dbReference type="AlphaFoldDB" id="C5DN69"/>
<evidence type="ECO:0000256" key="4">
    <source>
        <dbReference type="ARBA" id="ARBA00022989"/>
    </source>
</evidence>
<dbReference type="GO" id="GO:0042144">
    <property type="term" value="P:vacuole fusion, non-autophagic"/>
    <property type="evidence" value="ECO:0007669"/>
    <property type="project" value="TreeGrafter"/>
</dbReference>
<dbReference type="Proteomes" id="UP000002036">
    <property type="component" value="Chromosome G"/>
</dbReference>
<dbReference type="OMA" id="IRYWNEF"/>
<dbReference type="PROSITE" id="PS51382">
    <property type="entry name" value="SPX"/>
    <property type="match status" value="1"/>
</dbReference>
<keyword evidence="3 7" id="KW-0812">Transmembrane</keyword>
<dbReference type="KEGG" id="lth:KLTH0G14608g"/>
<evidence type="ECO:0000256" key="1">
    <source>
        <dbReference type="ARBA" id="ARBA00004128"/>
    </source>
</evidence>
<dbReference type="GO" id="GO:0016237">
    <property type="term" value="P:microautophagy"/>
    <property type="evidence" value="ECO:0007669"/>
    <property type="project" value="TreeGrafter"/>
</dbReference>
<dbReference type="PANTHER" id="PTHR46140:SF1">
    <property type="entry name" value="VACUOLAR TRANSPORTER CHAPERONE COMPLEX SUBUNIT 4-RELATED"/>
    <property type="match status" value="1"/>
</dbReference>
<reference evidence="9 10" key="1">
    <citation type="journal article" date="2009" name="Genome Res.">
        <title>Comparative genomics of protoploid Saccharomycetaceae.</title>
        <authorList>
            <consortium name="The Genolevures Consortium"/>
            <person name="Souciet J.-L."/>
            <person name="Dujon B."/>
            <person name="Gaillardin C."/>
            <person name="Johnston M."/>
            <person name="Baret P.V."/>
            <person name="Cliften P."/>
            <person name="Sherman D.J."/>
            <person name="Weissenbach J."/>
            <person name="Westhof E."/>
            <person name="Wincker P."/>
            <person name="Jubin C."/>
            <person name="Poulain J."/>
            <person name="Barbe V."/>
            <person name="Segurens B."/>
            <person name="Artiguenave F."/>
            <person name="Anthouard V."/>
            <person name="Vacherie B."/>
            <person name="Val M.-E."/>
            <person name="Fulton R.S."/>
            <person name="Minx P."/>
            <person name="Wilson R."/>
            <person name="Durrens P."/>
            <person name="Jean G."/>
            <person name="Marck C."/>
            <person name="Martin T."/>
            <person name="Nikolski M."/>
            <person name="Rolland T."/>
            <person name="Seret M.-L."/>
            <person name="Casaregola S."/>
            <person name="Despons L."/>
            <person name="Fairhead C."/>
            <person name="Fischer G."/>
            <person name="Lafontaine I."/>
            <person name="Leh V."/>
            <person name="Lemaire M."/>
            <person name="de Montigny J."/>
            <person name="Neuveglise C."/>
            <person name="Thierry A."/>
            <person name="Blanc-Lenfle I."/>
            <person name="Bleykasten C."/>
            <person name="Diffels J."/>
            <person name="Fritsch E."/>
            <person name="Frangeul L."/>
            <person name="Goeffon A."/>
            <person name="Jauniaux N."/>
            <person name="Kachouri-Lafond R."/>
            <person name="Payen C."/>
            <person name="Potier S."/>
            <person name="Pribylova L."/>
            <person name="Ozanne C."/>
            <person name="Richard G.-F."/>
            <person name="Sacerdot C."/>
            <person name="Straub M.-L."/>
            <person name="Talla E."/>
        </authorList>
    </citation>
    <scope>NUCLEOTIDE SEQUENCE [LARGE SCALE GENOMIC DNA]</scope>
    <source>
        <strain evidence="10">ATCC 56472 / CBS 6340 / NRRL Y-8284</strain>
    </source>
</reference>
<keyword evidence="10" id="KW-1185">Reference proteome</keyword>
<feature type="domain" description="SPX" evidence="8">
    <location>
        <begin position="1"/>
        <end position="154"/>
    </location>
</feature>
<dbReference type="EMBL" id="CU928171">
    <property type="protein sequence ID" value="CAR25230.1"/>
    <property type="molecule type" value="Genomic_DNA"/>
</dbReference>
<evidence type="ECO:0000256" key="7">
    <source>
        <dbReference type="SAM" id="Phobius"/>
    </source>
</evidence>
<dbReference type="OrthoDB" id="5588846at2759"/>
<gene>
    <name evidence="9" type="ordered locus">KLTH0G14608g</name>
</gene>
<dbReference type="PANTHER" id="PTHR46140">
    <property type="entry name" value="VACUOLAR TRANSPORTER CHAPERONE 1-RELATED"/>
    <property type="match status" value="1"/>
</dbReference>
<keyword evidence="2" id="KW-0926">Vacuole</keyword>
<feature type="transmembrane region" description="Helical" evidence="7">
    <location>
        <begin position="729"/>
        <end position="753"/>
    </location>
</feature>
<feature type="compositionally biased region" description="Basic residues" evidence="6">
    <location>
        <begin position="570"/>
        <end position="586"/>
    </location>
</feature>
<feature type="region of interest" description="Disordered" evidence="6">
    <location>
        <begin position="568"/>
        <end position="605"/>
    </location>
</feature>
<dbReference type="InParanoid" id="C5DN69"/>
<dbReference type="FunCoup" id="C5DN69">
    <property type="interactions" value="41"/>
</dbReference>
<dbReference type="GO" id="GO:0006799">
    <property type="term" value="P:polyphosphate biosynthetic process"/>
    <property type="evidence" value="ECO:0007669"/>
    <property type="project" value="UniProtKB-ARBA"/>
</dbReference>
<evidence type="ECO:0000313" key="9">
    <source>
        <dbReference type="EMBL" id="CAR25230.1"/>
    </source>
</evidence>
<dbReference type="Pfam" id="PF03105">
    <property type="entry name" value="SPX"/>
    <property type="match status" value="1"/>
</dbReference>
<evidence type="ECO:0000256" key="2">
    <source>
        <dbReference type="ARBA" id="ARBA00022554"/>
    </source>
</evidence>
<dbReference type="HOGENOM" id="CLU_016933_0_0_1"/>
<evidence type="ECO:0000259" key="8">
    <source>
        <dbReference type="PROSITE" id="PS51382"/>
    </source>
</evidence>
<evidence type="ECO:0000313" key="10">
    <source>
        <dbReference type="Proteomes" id="UP000002036"/>
    </source>
</evidence>
<name>C5DN69_LACTC</name>
<evidence type="ECO:0000256" key="3">
    <source>
        <dbReference type="ARBA" id="ARBA00022692"/>
    </source>
</evidence>
<feature type="transmembrane region" description="Helical" evidence="7">
    <location>
        <begin position="799"/>
        <end position="821"/>
    </location>
</feature>
<dbReference type="InterPro" id="IPR004331">
    <property type="entry name" value="SPX_dom"/>
</dbReference>
<accession>C5DN69</accession>
<dbReference type="eggNOG" id="ENOG502QSRA">
    <property type="taxonomic scope" value="Eukaryota"/>
</dbReference>
<dbReference type="GeneID" id="8293952"/>
<dbReference type="GO" id="GO:0007034">
    <property type="term" value="P:vacuolar transport"/>
    <property type="evidence" value="ECO:0007669"/>
    <property type="project" value="TreeGrafter"/>
</dbReference>
<proteinExistence type="predicted"/>
<dbReference type="InterPro" id="IPR051572">
    <property type="entry name" value="VTC_Complex_Subunit"/>
</dbReference>